<feature type="domain" description="MCM C-terminal AAA(+) ATPase" evidence="11">
    <location>
        <begin position="289"/>
        <end position="443"/>
    </location>
</feature>
<comment type="function">
    <text evidence="9">Plays an important role in meiotic recombination and associated DNA double-strand break repair.</text>
</comment>
<keyword evidence="6" id="KW-0238">DNA-binding</keyword>
<dbReference type="GO" id="GO:0005634">
    <property type="term" value="C:nucleus"/>
    <property type="evidence" value="ECO:0007669"/>
    <property type="project" value="TreeGrafter"/>
</dbReference>
<evidence type="ECO:0000256" key="7">
    <source>
        <dbReference type="ARBA" id="ARBA00023204"/>
    </source>
</evidence>
<dbReference type="GO" id="GO:0051321">
    <property type="term" value="P:meiotic cell cycle"/>
    <property type="evidence" value="ECO:0007669"/>
    <property type="project" value="UniProtKB-KW"/>
</dbReference>
<evidence type="ECO:0000256" key="1">
    <source>
        <dbReference type="ARBA" id="ARBA00008010"/>
    </source>
</evidence>
<reference evidence="14" key="1">
    <citation type="thesis" date="2020" institute="ProQuest LLC" country="789 East Eisenhower Parkway, Ann Arbor, MI, USA">
        <title>Comparative Genomics and Chromosome Evolution.</title>
        <authorList>
            <person name="Mudd A.B."/>
        </authorList>
    </citation>
    <scope>NUCLEOTIDE SEQUENCE</scope>
    <source>
        <strain evidence="14">237g6f4</strain>
        <tissue evidence="14">Blood</tissue>
    </source>
</reference>
<dbReference type="SUPFAM" id="SSF50249">
    <property type="entry name" value="Nucleic acid-binding proteins"/>
    <property type="match status" value="1"/>
</dbReference>
<accession>A0AAV7BEF0</accession>
<dbReference type="GO" id="GO:0003677">
    <property type="term" value="F:DNA binding"/>
    <property type="evidence" value="ECO:0007669"/>
    <property type="project" value="UniProtKB-KW"/>
</dbReference>
<keyword evidence="5" id="KW-0067">ATP-binding</keyword>
<evidence type="ECO:0000256" key="3">
    <source>
        <dbReference type="ARBA" id="ARBA00022741"/>
    </source>
</evidence>
<evidence type="ECO:0000313" key="14">
    <source>
        <dbReference type="EMBL" id="KAG8570713.1"/>
    </source>
</evidence>
<dbReference type="Pfam" id="PF00493">
    <property type="entry name" value="MCM"/>
    <property type="match status" value="1"/>
</dbReference>
<dbReference type="GO" id="GO:0000727">
    <property type="term" value="P:double-strand break repair via break-induced replication"/>
    <property type="evidence" value="ECO:0007669"/>
    <property type="project" value="TreeGrafter"/>
</dbReference>
<gene>
    <name evidence="14" type="ORF">GDO81_011382</name>
</gene>
<dbReference type="Pfam" id="PF17855">
    <property type="entry name" value="MCM_lid"/>
    <property type="match status" value="1"/>
</dbReference>
<dbReference type="InterPro" id="IPR041562">
    <property type="entry name" value="MCM_lid"/>
</dbReference>
<evidence type="ECO:0000256" key="4">
    <source>
        <dbReference type="ARBA" id="ARBA00022763"/>
    </source>
</evidence>
<keyword evidence="4" id="KW-0227">DNA damage</keyword>
<evidence type="ECO:0000256" key="5">
    <source>
        <dbReference type="ARBA" id="ARBA00022840"/>
    </source>
</evidence>
<dbReference type="InterPro" id="IPR001208">
    <property type="entry name" value="MCM_dom"/>
</dbReference>
<feature type="domain" description="MCMDC2 N-terminal" evidence="13">
    <location>
        <begin position="10"/>
        <end position="109"/>
    </location>
</feature>
<sequence length="646" mass="72335">MTGEPSFYHMREAALIYMDRSKGLEKFIEDCKKYNESGQSYAVYRFVISVNPMDITELNAILGNYILHEPVRAARIFQSVCDAAVKTLSLITGYQNEAQINVILKVTHLPDLPGYHLSLSEFPLDHRSQRLYMMEGTVTAMSTITKYTQGARFLCSDSKCPLSKDFRYIRIHTPGATESATVRQDFFCDLCSSLLKEDVKYRVLGDELIDRMKLGGRYRIIGIPVCGFNGFQVTVCIEANNIHQYIAPISSTICTALQKLHSKTLNSPWIFTGIFANIFAARLVPMGMYNTLKLCILLSLVQTCNEDKKMGNPLDLMVVTNDTLIVERLMRYSICLVPRGVSHTHFNDMFATVTKDEFGAGTAIIHAGSALMAKGGVCFIGDINIYKKEKLDVLLSVLESRNITIFIAGKKYGESSDQQIVIPVQCNFWSYADSSFKKYNTKEPSFIGQMDLSAVPSHLIDAFGTLLYLPSANPVISLVQHSLIRAIGPEASFYLAVPQFTTQDFEELIAFAKNLQVTFSNKAETLLHSYYLASRRVRTDLNGSKISTSALKYLSAMSEAHAKLSLRGVVTEEDALVAILLFEASLTLKHGSSVFRVCQNPLFPVELIDENSLHQRDATLREYLQQLRKFIFTYGPTSVTLANQND</sequence>
<keyword evidence="15" id="KW-1185">Reference proteome</keyword>
<dbReference type="Gene3D" id="3.40.50.300">
    <property type="entry name" value="P-loop containing nucleotide triphosphate hydrolases"/>
    <property type="match status" value="1"/>
</dbReference>
<dbReference type="GO" id="GO:0030174">
    <property type="term" value="P:regulation of DNA-templated DNA replication initiation"/>
    <property type="evidence" value="ECO:0007669"/>
    <property type="project" value="UniProtKB-ARBA"/>
</dbReference>
<dbReference type="PANTHER" id="PTHR11630">
    <property type="entry name" value="DNA REPLICATION LICENSING FACTOR MCM FAMILY MEMBER"/>
    <property type="match status" value="1"/>
</dbReference>
<dbReference type="GO" id="GO:0017116">
    <property type="term" value="F:single-stranded DNA helicase activity"/>
    <property type="evidence" value="ECO:0007669"/>
    <property type="project" value="TreeGrafter"/>
</dbReference>
<evidence type="ECO:0000259" key="13">
    <source>
        <dbReference type="Pfam" id="PF26063"/>
    </source>
</evidence>
<keyword evidence="3" id="KW-0547">Nucleotide-binding</keyword>
<feature type="domain" description="MCM AAA-lid" evidence="12">
    <location>
        <begin position="506"/>
        <end position="586"/>
    </location>
</feature>
<evidence type="ECO:0000259" key="12">
    <source>
        <dbReference type="Pfam" id="PF17855"/>
    </source>
</evidence>
<comment type="caution">
    <text evidence="14">The sequence shown here is derived from an EMBL/GenBank/DDBJ whole genome shotgun (WGS) entry which is preliminary data.</text>
</comment>
<protein>
    <recommendedName>
        <fullName evidence="10">Minichromosome maintenance domain-containing protein 2</fullName>
    </recommendedName>
</protein>
<dbReference type="GO" id="GO:0005524">
    <property type="term" value="F:ATP binding"/>
    <property type="evidence" value="ECO:0007669"/>
    <property type="project" value="UniProtKB-KW"/>
</dbReference>
<dbReference type="Pfam" id="PF26063">
    <property type="entry name" value="MCMDC2_N"/>
    <property type="match status" value="1"/>
</dbReference>
<dbReference type="InterPro" id="IPR031327">
    <property type="entry name" value="MCM"/>
</dbReference>
<evidence type="ECO:0000259" key="11">
    <source>
        <dbReference type="Pfam" id="PF00493"/>
    </source>
</evidence>
<dbReference type="InterPro" id="IPR012340">
    <property type="entry name" value="NA-bd_OB-fold"/>
</dbReference>
<proteinExistence type="inferred from homology"/>
<evidence type="ECO:0000313" key="15">
    <source>
        <dbReference type="Proteomes" id="UP000824782"/>
    </source>
</evidence>
<name>A0AAV7BEF0_ENGPU</name>
<dbReference type="InterPro" id="IPR058769">
    <property type="entry name" value="MCMDC2_N"/>
</dbReference>
<comment type="similarity">
    <text evidence="1">Belongs to the MCM family.</text>
</comment>
<evidence type="ECO:0000256" key="10">
    <source>
        <dbReference type="ARBA" id="ARBA00067689"/>
    </source>
</evidence>
<organism evidence="14 15">
    <name type="scientific">Engystomops pustulosus</name>
    <name type="common">Tungara frog</name>
    <name type="synonym">Physalaemus pustulosus</name>
    <dbReference type="NCBI Taxonomy" id="76066"/>
    <lineage>
        <taxon>Eukaryota</taxon>
        <taxon>Metazoa</taxon>
        <taxon>Chordata</taxon>
        <taxon>Craniata</taxon>
        <taxon>Vertebrata</taxon>
        <taxon>Euteleostomi</taxon>
        <taxon>Amphibia</taxon>
        <taxon>Batrachia</taxon>
        <taxon>Anura</taxon>
        <taxon>Neobatrachia</taxon>
        <taxon>Hyloidea</taxon>
        <taxon>Leptodactylidae</taxon>
        <taxon>Leiuperinae</taxon>
        <taxon>Engystomops</taxon>
    </lineage>
</organism>
<keyword evidence="2" id="KW-0597">Phosphoprotein</keyword>
<evidence type="ECO:0000256" key="2">
    <source>
        <dbReference type="ARBA" id="ARBA00022553"/>
    </source>
</evidence>
<dbReference type="FunFam" id="3.40.50.300:FF:001155">
    <property type="entry name" value="minichromosome maintenance domain-containing protein 2"/>
    <property type="match status" value="1"/>
</dbReference>
<evidence type="ECO:0000256" key="8">
    <source>
        <dbReference type="ARBA" id="ARBA00023254"/>
    </source>
</evidence>
<evidence type="ECO:0000256" key="9">
    <source>
        <dbReference type="ARBA" id="ARBA00059210"/>
    </source>
</evidence>
<dbReference type="EMBL" id="WNYA01000005">
    <property type="protein sequence ID" value="KAG8570713.1"/>
    <property type="molecule type" value="Genomic_DNA"/>
</dbReference>
<dbReference type="AlphaFoldDB" id="A0AAV7BEF0"/>
<dbReference type="SUPFAM" id="SSF52540">
    <property type="entry name" value="P-loop containing nucleoside triphosphate hydrolases"/>
    <property type="match status" value="1"/>
</dbReference>
<dbReference type="Proteomes" id="UP000824782">
    <property type="component" value="Unassembled WGS sequence"/>
</dbReference>
<evidence type="ECO:0000256" key="6">
    <source>
        <dbReference type="ARBA" id="ARBA00023125"/>
    </source>
</evidence>
<keyword evidence="7" id="KW-0234">DNA repair</keyword>
<dbReference type="PANTHER" id="PTHR11630:SF75">
    <property type="entry name" value="MINICHROMOSOME MAINTENANCE DOMAIN-CONTAINING PROTEIN 2"/>
    <property type="match status" value="1"/>
</dbReference>
<keyword evidence="8" id="KW-0469">Meiosis</keyword>
<dbReference type="InterPro" id="IPR027417">
    <property type="entry name" value="P-loop_NTPase"/>
</dbReference>